<dbReference type="GO" id="GO:0003700">
    <property type="term" value="F:DNA-binding transcription factor activity"/>
    <property type="evidence" value="ECO:0007669"/>
    <property type="project" value="TreeGrafter"/>
</dbReference>
<dbReference type="PANTHER" id="PTHR30055">
    <property type="entry name" value="HTH-TYPE TRANSCRIPTIONAL REGULATOR RUTR"/>
    <property type="match status" value="1"/>
</dbReference>
<organism evidence="4 5">
    <name type="scientific">Pseudomonas oryzihabitans</name>
    <dbReference type="NCBI Taxonomy" id="47885"/>
    <lineage>
        <taxon>Bacteria</taxon>
        <taxon>Pseudomonadati</taxon>
        <taxon>Pseudomonadota</taxon>
        <taxon>Gammaproteobacteria</taxon>
        <taxon>Pseudomonadales</taxon>
        <taxon>Pseudomonadaceae</taxon>
        <taxon>Pseudomonas</taxon>
    </lineage>
</organism>
<evidence type="ECO:0000313" key="4">
    <source>
        <dbReference type="EMBL" id="SCZ32221.1"/>
    </source>
</evidence>
<comment type="caution">
    <text evidence="4">The sequence shown here is derived from an EMBL/GenBank/DDBJ whole genome shotgun (WGS) entry which is preliminary data.</text>
</comment>
<dbReference type="eggNOG" id="COG1309">
    <property type="taxonomic scope" value="Bacteria"/>
</dbReference>
<sequence>MAERSTPEKPISDGAGRRLSKAARRQQLLETARLIVREEGADRLTLGYLAVQAGVSKPVVYEHFGTRSGLLIELYRWLDLAQMDAFRQAMTARQQSAEEATAALAEGYIRCVTDMQGEVGVLAAALAGSEEKTAVYQELLEHGTRMVAAVLTPHSTRSAAALQVSCIGLVGAGEALAAAVVRGALGEREAIEAFTRLVRAVL</sequence>
<protein>
    <submittedName>
        <fullName evidence="4">Transcriptional regulator, TetR family</fullName>
    </submittedName>
</protein>
<feature type="domain" description="HTH tetR-type" evidence="3">
    <location>
        <begin position="22"/>
        <end position="82"/>
    </location>
</feature>
<evidence type="ECO:0000259" key="3">
    <source>
        <dbReference type="PROSITE" id="PS50977"/>
    </source>
</evidence>
<evidence type="ECO:0000256" key="2">
    <source>
        <dbReference type="PROSITE-ProRule" id="PRU00335"/>
    </source>
</evidence>
<dbReference type="InterPro" id="IPR009057">
    <property type="entry name" value="Homeodomain-like_sf"/>
</dbReference>
<proteinExistence type="predicted"/>
<dbReference type="SUPFAM" id="SSF46689">
    <property type="entry name" value="Homeodomain-like"/>
    <property type="match status" value="1"/>
</dbReference>
<accession>A0A1G5N601</accession>
<dbReference type="Proteomes" id="UP000183046">
    <property type="component" value="Unassembled WGS sequence"/>
</dbReference>
<dbReference type="PANTHER" id="PTHR30055:SF223">
    <property type="entry name" value="HTH-TYPE TRANSCRIPTIONAL REGULATOR UIDR"/>
    <property type="match status" value="1"/>
</dbReference>
<name>A0A1G5N601_9PSED</name>
<dbReference type="PROSITE" id="PS50977">
    <property type="entry name" value="HTH_TETR_2"/>
    <property type="match status" value="1"/>
</dbReference>
<dbReference type="RefSeq" id="WP_256326396.1">
    <property type="nucleotide sequence ID" value="NZ_DAMCGY010000013.1"/>
</dbReference>
<evidence type="ECO:0000256" key="1">
    <source>
        <dbReference type="ARBA" id="ARBA00023125"/>
    </source>
</evidence>
<dbReference type="Gene3D" id="1.10.357.10">
    <property type="entry name" value="Tetracycline Repressor, domain 2"/>
    <property type="match status" value="1"/>
</dbReference>
<dbReference type="AlphaFoldDB" id="A0A1G5N601"/>
<gene>
    <name evidence="4" type="ORF">SAMN05216279_104137</name>
</gene>
<dbReference type="Pfam" id="PF00440">
    <property type="entry name" value="TetR_N"/>
    <property type="match status" value="1"/>
</dbReference>
<dbReference type="InterPro" id="IPR001647">
    <property type="entry name" value="HTH_TetR"/>
</dbReference>
<dbReference type="PRINTS" id="PR00455">
    <property type="entry name" value="HTHTETR"/>
</dbReference>
<reference evidence="5" key="1">
    <citation type="submission" date="2016-10" db="EMBL/GenBank/DDBJ databases">
        <authorList>
            <person name="de Groot N.N."/>
        </authorList>
    </citation>
    <scope>NUCLEOTIDE SEQUENCE [LARGE SCALE GENOMIC DNA]</scope>
    <source>
        <strain evidence="5">DSM 15758</strain>
    </source>
</reference>
<evidence type="ECO:0000313" key="5">
    <source>
        <dbReference type="Proteomes" id="UP000183046"/>
    </source>
</evidence>
<dbReference type="GO" id="GO:0000976">
    <property type="term" value="F:transcription cis-regulatory region binding"/>
    <property type="evidence" value="ECO:0007669"/>
    <property type="project" value="TreeGrafter"/>
</dbReference>
<dbReference type="EMBL" id="FMWB01000004">
    <property type="protein sequence ID" value="SCZ32221.1"/>
    <property type="molecule type" value="Genomic_DNA"/>
</dbReference>
<keyword evidence="1 2" id="KW-0238">DNA-binding</keyword>
<dbReference type="InterPro" id="IPR050109">
    <property type="entry name" value="HTH-type_TetR-like_transc_reg"/>
</dbReference>
<feature type="DNA-binding region" description="H-T-H motif" evidence="2">
    <location>
        <begin position="45"/>
        <end position="64"/>
    </location>
</feature>